<dbReference type="Pfam" id="PF23559">
    <property type="entry name" value="WHD_DRP"/>
    <property type="match status" value="1"/>
</dbReference>
<accession>A0A9Q1JFX4</accession>
<comment type="caution">
    <text evidence="2">The sequence shown here is derived from an EMBL/GenBank/DDBJ whole genome shotgun (WGS) entry which is preliminary data.</text>
</comment>
<dbReference type="Proteomes" id="UP001153076">
    <property type="component" value="Unassembled WGS sequence"/>
</dbReference>
<evidence type="ECO:0000313" key="2">
    <source>
        <dbReference type="EMBL" id="KAJ8422942.1"/>
    </source>
</evidence>
<organism evidence="2 3">
    <name type="scientific">Carnegiea gigantea</name>
    <dbReference type="NCBI Taxonomy" id="171969"/>
    <lineage>
        <taxon>Eukaryota</taxon>
        <taxon>Viridiplantae</taxon>
        <taxon>Streptophyta</taxon>
        <taxon>Embryophyta</taxon>
        <taxon>Tracheophyta</taxon>
        <taxon>Spermatophyta</taxon>
        <taxon>Magnoliopsida</taxon>
        <taxon>eudicotyledons</taxon>
        <taxon>Gunneridae</taxon>
        <taxon>Pentapetalae</taxon>
        <taxon>Caryophyllales</taxon>
        <taxon>Cactineae</taxon>
        <taxon>Cactaceae</taxon>
        <taxon>Cactoideae</taxon>
        <taxon>Echinocereeae</taxon>
        <taxon>Carnegiea</taxon>
    </lineage>
</organism>
<feature type="domain" description="Disease resistance protein winged helix" evidence="1">
    <location>
        <begin position="2"/>
        <end position="62"/>
    </location>
</feature>
<evidence type="ECO:0000313" key="3">
    <source>
        <dbReference type="Proteomes" id="UP001153076"/>
    </source>
</evidence>
<dbReference type="InterPro" id="IPR036388">
    <property type="entry name" value="WH-like_DNA-bd_sf"/>
</dbReference>
<dbReference type="Gene3D" id="1.10.10.10">
    <property type="entry name" value="Winged helix-like DNA-binding domain superfamily/Winged helix DNA-binding domain"/>
    <property type="match status" value="1"/>
</dbReference>
<reference evidence="2" key="1">
    <citation type="submission" date="2022-04" db="EMBL/GenBank/DDBJ databases">
        <title>Carnegiea gigantea Genome sequencing and assembly v2.</title>
        <authorList>
            <person name="Copetti D."/>
            <person name="Sanderson M.J."/>
            <person name="Burquez A."/>
            <person name="Wojciechowski M.F."/>
        </authorList>
    </citation>
    <scope>NUCLEOTIDE SEQUENCE</scope>
    <source>
        <strain evidence="2">SGP5-SGP5p</strain>
        <tissue evidence="2">Aerial part</tissue>
    </source>
</reference>
<dbReference type="OrthoDB" id="598235at2759"/>
<sequence length="207" mass="23654">MRLLRLRVADGFDKQHRERTPEEVAEEYLMELVHRSLVLVLEVDKLGKAKSFRVHNVLRDLILSKMKELSFCQVLNRKNSYMDNQSCRLSIHYSRTNVDGNRAGLMNEPKNLMLLRCPENAAFEREDGLALSSALQEMKDLESLSMGSNRGKRSDLQTIKSFLPLLEFLSLGGPLEWSKETGDYPALFIDTTLVEPPPSTRKSDIVD</sequence>
<keyword evidence="3" id="KW-1185">Reference proteome</keyword>
<protein>
    <recommendedName>
        <fullName evidence="1">Disease resistance protein winged helix domain-containing protein</fullName>
    </recommendedName>
</protein>
<gene>
    <name evidence="2" type="ORF">Cgig2_008700</name>
</gene>
<dbReference type="AlphaFoldDB" id="A0A9Q1JFX4"/>
<name>A0A9Q1JFX4_9CARY</name>
<dbReference type="InterPro" id="IPR058922">
    <property type="entry name" value="WHD_DRP"/>
</dbReference>
<dbReference type="EMBL" id="JAKOGI010002104">
    <property type="protein sequence ID" value="KAJ8422942.1"/>
    <property type="molecule type" value="Genomic_DNA"/>
</dbReference>
<proteinExistence type="predicted"/>
<evidence type="ECO:0000259" key="1">
    <source>
        <dbReference type="Pfam" id="PF23559"/>
    </source>
</evidence>